<dbReference type="InterPro" id="IPR001497">
    <property type="entry name" value="MethylDNA_cys_MeTrfase_AS"/>
</dbReference>
<evidence type="ECO:0000256" key="5">
    <source>
        <dbReference type="ARBA" id="ARBA00023204"/>
    </source>
</evidence>
<dbReference type="PROSITE" id="PS00374">
    <property type="entry name" value="MGMT"/>
    <property type="match status" value="1"/>
</dbReference>
<dbReference type="InterPro" id="IPR036388">
    <property type="entry name" value="WH-like_DNA-bd_sf"/>
</dbReference>
<dbReference type="RefSeq" id="WP_242283296.1">
    <property type="nucleotide sequence ID" value="NZ_JAKKSL010000001.1"/>
</dbReference>
<comment type="catalytic activity">
    <reaction evidence="1">
        <text>a 4-O-methyl-thymidine in DNA + L-cysteinyl-[protein] = a thymidine in DNA + S-methyl-L-cysteinyl-[protein]</text>
        <dbReference type="Rhea" id="RHEA:53428"/>
        <dbReference type="Rhea" id="RHEA-COMP:10131"/>
        <dbReference type="Rhea" id="RHEA-COMP:10132"/>
        <dbReference type="Rhea" id="RHEA-COMP:13555"/>
        <dbReference type="Rhea" id="RHEA-COMP:13556"/>
        <dbReference type="ChEBI" id="CHEBI:29950"/>
        <dbReference type="ChEBI" id="CHEBI:82612"/>
        <dbReference type="ChEBI" id="CHEBI:137386"/>
        <dbReference type="ChEBI" id="CHEBI:137387"/>
        <dbReference type="EC" id="2.1.1.63"/>
    </reaction>
</comment>
<reference evidence="9" key="1">
    <citation type="submission" date="2022-01" db="EMBL/GenBank/DDBJ databases">
        <title>Colwellia maritima, isolated from seawater.</title>
        <authorList>
            <person name="Kristyanto S."/>
            <person name="Jung J."/>
            <person name="Jeon C.O."/>
        </authorList>
    </citation>
    <scope>NUCLEOTIDE SEQUENCE</scope>
    <source>
        <strain evidence="9">MSW7</strain>
    </source>
</reference>
<proteinExistence type="predicted"/>
<name>A0ABS9WXA0_9GAMM</name>
<dbReference type="CDD" id="cd06445">
    <property type="entry name" value="ATase"/>
    <property type="match status" value="1"/>
</dbReference>
<dbReference type="NCBIfam" id="TIGR00589">
    <property type="entry name" value="ogt"/>
    <property type="match status" value="1"/>
</dbReference>
<accession>A0ABS9WXA0</accession>
<comment type="caution">
    <text evidence="9">The sequence shown here is derived from an EMBL/GenBank/DDBJ whole genome shotgun (WGS) entry which is preliminary data.</text>
</comment>
<evidence type="ECO:0000256" key="1">
    <source>
        <dbReference type="ARBA" id="ARBA00001286"/>
    </source>
</evidence>
<keyword evidence="3" id="KW-0808">Transferase</keyword>
<evidence type="ECO:0000256" key="4">
    <source>
        <dbReference type="ARBA" id="ARBA00022763"/>
    </source>
</evidence>
<dbReference type="Proteomes" id="UP001139646">
    <property type="component" value="Unassembled WGS sequence"/>
</dbReference>
<dbReference type="InterPro" id="IPR014048">
    <property type="entry name" value="MethylDNA_cys_MeTrfase_DNA-bd"/>
</dbReference>
<keyword evidence="2" id="KW-0489">Methyltransferase</keyword>
<dbReference type="EMBL" id="JAKKSL010000001">
    <property type="protein sequence ID" value="MCI2282526.1"/>
    <property type="molecule type" value="Genomic_DNA"/>
</dbReference>
<gene>
    <name evidence="9" type="ORF">L3081_02825</name>
</gene>
<evidence type="ECO:0000256" key="2">
    <source>
        <dbReference type="ARBA" id="ARBA00022603"/>
    </source>
</evidence>
<dbReference type="PANTHER" id="PTHR10815:SF5">
    <property type="entry name" value="METHYLATED-DNA--PROTEIN-CYSTEINE METHYLTRANSFERASE"/>
    <property type="match status" value="1"/>
</dbReference>
<dbReference type="SUPFAM" id="SSF53155">
    <property type="entry name" value="Methylated DNA-protein cysteine methyltransferase domain"/>
    <property type="match status" value="1"/>
</dbReference>
<feature type="domain" description="Methylguanine DNA methyltransferase ribonuclease-like" evidence="8">
    <location>
        <begin position="13"/>
        <end position="80"/>
    </location>
</feature>
<keyword evidence="4" id="KW-0227">DNA damage</keyword>
<dbReference type="Pfam" id="PF02870">
    <property type="entry name" value="Methyltransf_1N"/>
    <property type="match status" value="1"/>
</dbReference>
<keyword evidence="10" id="KW-1185">Reference proteome</keyword>
<evidence type="ECO:0000259" key="7">
    <source>
        <dbReference type="Pfam" id="PF01035"/>
    </source>
</evidence>
<dbReference type="Pfam" id="PF01035">
    <property type="entry name" value="DNA_binding_1"/>
    <property type="match status" value="1"/>
</dbReference>
<dbReference type="Gene3D" id="3.30.160.70">
    <property type="entry name" value="Methylated DNA-protein cysteine methyltransferase domain"/>
    <property type="match status" value="1"/>
</dbReference>
<evidence type="ECO:0000313" key="9">
    <source>
        <dbReference type="EMBL" id="MCI2282526.1"/>
    </source>
</evidence>
<dbReference type="PANTHER" id="PTHR10815">
    <property type="entry name" value="METHYLATED-DNA--PROTEIN-CYSTEINE METHYLTRANSFERASE"/>
    <property type="match status" value="1"/>
</dbReference>
<dbReference type="SUPFAM" id="SSF46767">
    <property type="entry name" value="Methylated DNA-protein cysteine methyltransferase, C-terminal domain"/>
    <property type="match status" value="1"/>
</dbReference>
<dbReference type="Gene3D" id="1.10.10.10">
    <property type="entry name" value="Winged helix-like DNA-binding domain superfamily/Winged helix DNA-binding domain"/>
    <property type="match status" value="1"/>
</dbReference>
<dbReference type="InterPro" id="IPR036217">
    <property type="entry name" value="MethylDNA_cys_MeTrfase_DNAb"/>
</dbReference>
<evidence type="ECO:0000313" key="10">
    <source>
        <dbReference type="Proteomes" id="UP001139646"/>
    </source>
</evidence>
<protein>
    <submittedName>
        <fullName evidence="9">Methylated-DNA--[protein]-cysteine S-methyltransferase</fullName>
    </submittedName>
</protein>
<evidence type="ECO:0000256" key="3">
    <source>
        <dbReference type="ARBA" id="ARBA00022679"/>
    </source>
</evidence>
<dbReference type="InterPro" id="IPR036631">
    <property type="entry name" value="MGMT_N_sf"/>
</dbReference>
<sequence length="162" mass="18028">MSFIKDDGSAQYRSNLSTPMGDFFVLCSEHSLQRAEFFDSKPALEQATCLWPENPLSLHAKQQLLEYFGQKRQRFDLPLNPKGTDFRLQSWQALLNIPFGQTASYSEQAQVMNKPKAVRAVGGANGANPISIIIPCHRVIGKNGSLTGYLGGFIKKTMVITF</sequence>
<comment type="catalytic activity">
    <reaction evidence="6">
        <text>a 6-O-methyl-2'-deoxyguanosine in DNA + L-cysteinyl-[protein] = S-methyl-L-cysteinyl-[protein] + a 2'-deoxyguanosine in DNA</text>
        <dbReference type="Rhea" id="RHEA:24000"/>
        <dbReference type="Rhea" id="RHEA-COMP:10131"/>
        <dbReference type="Rhea" id="RHEA-COMP:10132"/>
        <dbReference type="Rhea" id="RHEA-COMP:11367"/>
        <dbReference type="Rhea" id="RHEA-COMP:11368"/>
        <dbReference type="ChEBI" id="CHEBI:29950"/>
        <dbReference type="ChEBI" id="CHEBI:82612"/>
        <dbReference type="ChEBI" id="CHEBI:85445"/>
        <dbReference type="ChEBI" id="CHEBI:85448"/>
        <dbReference type="EC" id="2.1.1.63"/>
    </reaction>
</comment>
<keyword evidence="5" id="KW-0234">DNA repair</keyword>
<evidence type="ECO:0000256" key="6">
    <source>
        <dbReference type="ARBA" id="ARBA00049348"/>
    </source>
</evidence>
<dbReference type="InterPro" id="IPR008332">
    <property type="entry name" value="MethylG_MeTrfase_N"/>
</dbReference>
<feature type="domain" description="Methylated-DNA-[protein]-cysteine S-methyltransferase DNA binding" evidence="7">
    <location>
        <begin position="85"/>
        <end position="157"/>
    </location>
</feature>
<organism evidence="9 10">
    <name type="scientific">Colwellia maritima</name>
    <dbReference type="NCBI Taxonomy" id="2912588"/>
    <lineage>
        <taxon>Bacteria</taxon>
        <taxon>Pseudomonadati</taxon>
        <taxon>Pseudomonadota</taxon>
        <taxon>Gammaproteobacteria</taxon>
        <taxon>Alteromonadales</taxon>
        <taxon>Colwelliaceae</taxon>
        <taxon>Colwellia</taxon>
    </lineage>
</organism>
<evidence type="ECO:0000259" key="8">
    <source>
        <dbReference type="Pfam" id="PF02870"/>
    </source>
</evidence>